<feature type="domain" description="VWFA" evidence="4">
    <location>
        <begin position="211"/>
        <end position="417"/>
    </location>
</feature>
<evidence type="ECO:0000259" key="4">
    <source>
        <dbReference type="PROSITE" id="PS50234"/>
    </source>
</evidence>
<keyword evidence="6" id="KW-1185">Reference proteome</keyword>
<feature type="region of interest" description="Disordered" evidence="1">
    <location>
        <begin position="1107"/>
        <end position="1136"/>
    </location>
</feature>
<dbReference type="SUPFAM" id="SSF53300">
    <property type="entry name" value="vWA-like"/>
    <property type="match status" value="1"/>
</dbReference>
<keyword evidence="2" id="KW-0472">Membrane</keyword>
<sequence>MEIRFSVGVKMKILVLITFFHAAIGVDDILNGQQLSNRLKEIKRGVGVDHMQEVYNNITFNTKTDDGNELLQKIRTSISSSLSELKKSLDIVAEKVLEEEATFSKTSSLPQCCRSSASYQYDPKFRKEVDFGTACVIKSSLAGNEALYPPAQIGVTMQNKYENNKNILWQHYSTIEGTSIIYPATNWTKCSDFDPRWRPEFSATASPRPKDIVIVIASTQSMKAPSGVLNKHKLTVAKEAAHSVINTLNPNDRVSAISFNSVFKSEAGCYSDTLAFATKQNIKKVKEFVSLVPDSNINDQNFENALTAAFSYFKSSNNDSVSERDQLILFVTDGEKTHGRDPVEVIRDENMKLQNRVVVFTYLLGPGSSDNAKNQLREMAQQIKSNTSYGAFRNGQYLYLESLKTLAIDMSTFYLHLRKPSADPIYTVPYVDPFSGIVDPIYTVPYVDPFSGIGLMTSMCRQVSITNGFNGVACTDVKVSELLKDVEYFEEGNSSYAFMIDKTGRTIVHPLLPDPTYLETDPVLVDITTLERSPGSDSIMSNIKSGLPGNKTLLTYFTIPRGNLINDGTSFRIVNATFYWSPVENTDFSICIVLGDEIHSKISESNFPISSDDLKNCFMYHNRSLSADNFLDCRFNSRRVTLERTSIKFTPSAFVYPFQYTDKEETAVDIGNYKRFFTSTLAENPGFQESVRPDVWATYELDKFWKRTKSSHLAWRYVGTKSGVMRAYPGVSLEKTYDHKKRAWFRQTVAHPETMFVTPPYDDAWGSGILISLEHTIYKRNSKQVTAVVGTDFPLQYFSWFIEQVYPSCFSKYRCIIIEDIQEPALANALIKRGVLHKQECQDIAANKERRSFRVTMLTGHQGGLGFTETEDEFEIRPIPETNIFIIRQKISSSLSIDCSCDEQIVPNARECGKCDCLCYNTISYQFCLNVYNVFSSFPCSASVPDTSGRSEPDDFTGLNTCFNPKCHEKQDKTECFSEAECGWCEFTDEGSELTPKCCRLKEDCSFGKTKSTNRDTCAVPNSPGSKNNPSDSTSSSDTTGPLVGGLAALAAILVTLAVVGAVYCIRRHKLCDARYKDNDPYIDACHVDDGTGSGVFENDGMSCSSSSESSNYMRANPYQHPVPENNYTNTTFNHE</sequence>
<dbReference type="Gene3D" id="3.40.50.410">
    <property type="entry name" value="von Willebrand factor, type A domain"/>
    <property type="match status" value="1"/>
</dbReference>
<name>A0A6J8EBH2_MYTCO</name>
<dbReference type="PROSITE" id="PS50234">
    <property type="entry name" value="VWFA"/>
    <property type="match status" value="1"/>
</dbReference>
<feature type="compositionally biased region" description="Low complexity" evidence="1">
    <location>
        <begin position="1031"/>
        <end position="1040"/>
    </location>
</feature>
<evidence type="ECO:0000256" key="1">
    <source>
        <dbReference type="SAM" id="MobiDB-lite"/>
    </source>
</evidence>
<accession>A0A6J8EBH2</accession>
<dbReference type="EMBL" id="CACVKT020008724">
    <property type="protein sequence ID" value="CAC5416935.1"/>
    <property type="molecule type" value="Genomic_DNA"/>
</dbReference>
<dbReference type="Pfam" id="PF00092">
    <property type="entry name" value="VWA"/>
    <property type="match status" value="1"/>
</dbReference>
<feature type="signal peptide" evidence="3">
    <location>
        <begin position="1"/>
        <end position="25"/>
    </location>
</feature>
<dbReference type="AlphaFoldDB" id="A0A6J8EBH2"/>
<dbReference type="InterPro" id="IPR002035">
    <property type="entry name" value="VWF_A"/>
</dbReference>
<dbReference type="Gene3D" id="3.30.450.20">
    <property type="entry name" value="PAS domain"/>
    <property type="match status" value="2"/>
</dbReference>
<dbReference type="InterPro" id="IPR036465">
    <property type="entry name" value="vWFA_dom_sf"/>
</dbReference>
<feature type="chain" id="PRO_5027013272" description="VWFA domain-containing protein" evidence="3">
    <location>
        <begin position="26"/>
        <end position="1136"/>
    </location>
</feature>
<dbReference type="OrthoDB" id="6365798at2759"/>
<dbReference type="SMART" id="SM00327">
    <property type="entry name" value="VWA"/>
    <property type="match status" value="1"/>
</dbReference>
<organism evidence="5 6">
    <name type="scientific">Mytilus coruscus</name>
    <name type="common">Sea mussel</name>
    <dbReference type="NCBI Taxonomy" id="42192"/>
    <lineage>
        <taxon>Eukaryota</taxon>
        <taxon>Metazoa</taxon>
        <taxon>Spiralia</taxon>
        <taxon>Lophotrochozoa</taxon>
        <taxon>Mollusca</taxon>
        <taxon>Bivalvia</taxon>
        <taxon>Autobranchia</taxon>
        <taxon>Pteriomorphia</taxon>
        <taxon>Mytilida</taxon>
        <taxon>Mytiloidea</taxon>
        <taxon>Mytilidae</taxon>
        <taxon>Mytilinae</taxon>
        <taxon>Mytilus</taxon>
    </lineage>
</organism>
<dbReference type="InterPro" id="IPR051173">
    <property type="entry name" value="Ca_channel_alpha-2/delta"/>
</dbReference>
<feature type="transmembrane region" description="Helical" evidence="2">
    <location>
        <begin position="1043"/>
        <end position="1066"/>
    </location>
</feature>
<evidence type="ECO:0000313" key="6">
    <source>
        <dbReference type="Proteomes" id="UP000507470"/>
    </source>
</evidence>
<evidence type="ECO:0000256" key="3">
    <source>
        <dbReference type="SAM" id="SignalP"/>
    </source>
</evidence>
<evidence type="ECO:0000256" key="2">
    <source>
        <dbReference type="SAM" id="Phobius"/>
    </source>
</evidence>
<dbReference type="GO" id="GO:0005245">
    <property type="term" value="F:voltage-gated calcium channel activity"/>
    <property type="evidence" value="ECO:0007669"/>
    <property type="project" value="TreeGrafter"/>
</dbReference>
<protein>
    <recommendedName>
        <fullName evidence="4">VWFA domain-containing protein</fullName>
    </recommendedName>
</protein>
<gene>
    <name evidence="5" type="ORF">MCOR_49504</name>
</gene>
<dbReference type="Proteomes" id="UP000507470">
    <property type="component" value="Unassembled WGS sequence"/>
</dbReference>
<keyword evidence="2" id="KW-1133">Transmembrane helix</keyword>
<feature type="region of interest" description="Disordered" evidence="1">
    <location>
        <begin position="1009"/>
        <end position="1040"/>
    </location>
</feature>
<dbReference type="PANTHER" id="PTHR10166:SF66">
    <property type="entry name" value="VWFA AND CACHE DOMAIN-CONTAINING PROTEIN CG16868"/>
    <property type="match status" value="1"/>
</dbReference>
<proteinExistence type="predicted"/>
<evidence type="ECO:0000313" key="5">
    <source>
        <dbReference type="EMBL" id="CAC5416935.1"/>
    </source>
</evidence>
<reference evidence="5 6" key="1">
    <citation type="submission" date="2020-06" db="EMBL/GenBank/DDBJ databases">
        <authorList>
            <person name="Li R."/>
            <person name="Bekaert M."/>
        </authorList>
    </citation>
    <scope>NUCLEOTIDE SEQUENCE [LARGE SCALE GENOMIC DNA]</scope>
    <source>
        <strain evidence="6">wild</strain>
    </source>
</reference>
<feature type="compositionally biased region" description="Polar residues" evidence="1">
    <location>
        <begin position="1126"/>
        <end position="1136"/>
    </location>
</feature>
<dbReference type="GO" id="GO:0005891">
    <property type="term" value="C:voltage-gated calcium channel complex"/>
    <property type="evidence" value="ECO:0007669"/>
    <property type="project" value="TreeGrafter"/>
</dbReference>
<keyword evidence="2" id="KW-0812">Transmembrane</keyword>
<keyword evidence="3" id="KW-0732">Signal</keyword>
<dbReference type="PANTHER" id="PTHR10166">
    <property type="entry name" value="VOLTAGE-DEPENDENT CALCIUM CHANNEL SUBUNIT ALPHA-2/DELTA-RELATED"/>
    <property type="match status" value="1"/>
</dbReference>